<keyword evidence="3" id="KW-1185">Reference proteome</keyword>
<keyword evidence="1" id="KW-0732">Signal</keyword>
<dbReference type="HOGENOM" id="CLU_2443886_0_0_1"/>
<dbReference type="OMA" id="SLYHDHF"/>
<proteinExistence type="predicted"/>
<organism evidence="2 3">
    <name type="scientific">Brassica oleracea var. oleracea</name>
    <dbReference type="NCBI Taxonomy" id="109376"/>
    <lineage>
        <taxon>Eukaryota</taxon>
        <taxon>Viridiplantae</taxon>
        <taxon>Streptophyta</taxon>
        <taxon>Embryophyta</taxon>
        <taxon>Tracheophyta</taxon>
        <taxon>Spermatophyta</taxon>
        <taxon>Magnoliopsida</taxon>
        <taxon>eudicotyledons</taxon>
        <taxon>Gunneridae</taxon>
        <taxon>Pentapetalae</taxon>
        <taxon>rosids</taxon>
        <taxon>malvids</taxon>
        <taxon>Brassicales</taxon>
        <taxon>Brassicaceae</taxon>
        <taxon>Brassiceae</taxon>
        <taxon>Brassica</taxon>
    </lineage>
</organism>
<protein>
    <submittedName>
        <fullName evidence="2">Uncharacterized protein</fullName>
    </submittedName>
</protein>
<sequence length="90" mass="10524">MPPHVLTVDPIFSCLLVILFTLVDSKISYASNESESKKYWKFNMKLKNIYRHIQSLGLPYVPLTQLIKKILLTKLSTYSPTSLYHDHFHE</sequence>
<dbReference type="EnsemblPlants" id="Bo2g011910.1">
    <property type="protein sequence ID" value="Bo2g011910.1"/>
    <property type="gene ID" value="Bo2g011910"/>
</dbReference>
<feature type="chain" id="PRO_5002272249" evidence="1">
    <location>
        <begin position="26"/>
        <end position="90"/>
    </location>
</feature>
<name>A0A0D3AJ08_BRAOL</name>
<dbReference type="Proteomes" id="UP000032141">
    <property type="component" value="Chromosome C2"/>
</dbReference>
<accession>A0A0D3AJ08</accession>
<dbReference type="AlphaFoldDB" id="A0A0D3AJ08"/>
<evidence type="ECO:0000256" key="1">
    <source>
        <dbReference type="SAM" id="SignalP"/>
    </source>
</evidence>
<feature type="signal peptide" evidence="1">
    <location>
        <begin position="1"/>
        <end position="25"/>
    </location>
</feature>
<reference evidence="2 3" key="1">
    <citation type="journal article" date="2014" name="Genome Biol.">
        <title>Transcriptome and methylome profiling reveals relics of genome dominance in the mesopolyploid Brassica oleracea.</title>
        <authorList>
            <person name="Parkin I.A."/>
            <person name="Koh C."/>
            <person name="Tang H."/>
            <person name="Robinson S.J."/>
            <person name="Kagale S."/>
            <person name="Clarke W.E."/>
            <person name="Town C.D."/>
            <person name="Nixon J."/>
            <person name="Krishnakumar V."/>
            <person name="Bidwell S.L."/>
            <person name="Denoeud F."/>
            <person name="Belcram H."/>
            <person name="Links M.G."/>
            <person name="Just J."/>
            <person name="Clarke C."/>
            <person name="Bender T."/>
            <person name="Huebert T."/>
            <person name="Mason A.S."/>
            <person name="Pires J.C."/>
            <person name="Barker G."/>
            <person name="Moore J."/>
            <person name="Walley P.G."/>
            <person name="Manoli S."/>
            <person name="Batley J."/>
            <person name="Edwards D."/>
            <person name="Nelson M.N."/>
            <person name="Wang X."/>
            <person name="Paterson A.H."/>
            <person name="King G."/>
            <person name="Bancroft I."/>
            <person name="Chalhoub B."/>
            <person name="Sharpe A.G."/>
        </authorList>
    </citation>
    <scope>NUCLEOTIDE SEQUENCE</scope>
    <source>
        <strain evidence="2 3">cv. TO1000</strain>
    </source>
</reference>
<dbReference type="Gramene" id="Bo2g011910.1">
    <property type="protein sequence ID" value="Bo2g011910.1"/>
    <property type="gene ID" value="Bo2g011910"/>
</dbReference>
<reference evidence="2" key="2">
    <citation type="submission" date="2015-03" db="UniProtKB">
        <authorList>
            <consortium name="EnsemblPlants"/>
        </authorList>
    </citation>
    <scope>IDENTIFICATION</scope>
</reference>
<evidence type="ECO:0000313" key="3">
    <source>
        <dbReference type="Proteomes" id="UP000032141"/>
    </source>
</evidence>
<evidence type="ECO:0000313" key="2">
    <source>
        <dbReference type="EnsemblPlants" id="Bo2g011910.1"/>
    </source>
</evidence>